<dbReference type="PROSITE" id="PS51257">
    <property type="entry name" value="PROKAR_LIPOPROTEIN"/>
    <property type="match status" value="1"/>
</dbReference>
<name>A0A9W9PZB3_9EURO</name>
<dbReference type="EMBL" id="JAPZBO010000004">
    <property type="protein sequence ID" value="KAJ5318712.1"/>
    <property type="molecule type" value="Genomic_DNA"/>
</dbReference>
<comment type="caution">
    <text evidence="1">The sequence shown here is derived from an EMBL/GenBank/DDBJ whole genome shotgun (WGS) entry which is preliminary data.</text>
</comment>
<evidence type="ECO:0000313" key="1">
    <source>
        <dbReference type="EMBL" id="KAJ5318712.1"/>
    </source>
</evidence>
<proteinExistence type="predicted"/>
<dbReference type="AlphaFoldDB" id="A0A9W9PZB3"/>
<keyword evidence="2" id="KW-1185">Reference proteome</keyword>
<evidence type="ECO:0000313" key="2">
    <source>
        <dbReference type="Proteomes" id="UP001147746"/>
    </source>
</evidence>
<reference evidence="1" key="1">
    <citation type="submission" date="2022-12" db="EMBL/GenBank/DDBJ databases">
        <authorList>
            <person name="Petersen C."/>
        </authorList>
    </citation>
    <scope>NUCLEOTIDE SEQUENCE</scope>
    <source>
        <strain evidence="1">IBT 21472</strain>
    </source>
</reference>
<dbReference type="Proteomes" id="UP001147746">
    <property type="component" value="Unassembled WGS sequence"/>
</dbReference>
<reference evidence="1" key="2">
    <citation type="journal article" date="2023" name="IMA Fungus">
        <title>Comparative genomic study of the Penicillium genus elucidates a diverse pangenome and 15 lateral gene transfer events.</title>
        <authorList>
            <person name="Petersen C."/>
            <person name="Sorensen T."/>
            <person name="Nielsen M.R."/>
            <person name="Sondergaard T.E."/>
            <person name="Sorensen J.L."/>
            <person name="Fitzpatrick D.A."/>
            <person name="Frisvad J.C."/>
            <person name="Nielsen K.L."/>
        </authorList>
    </citation>
    <scope>NUCLEOTIDE SEQUENCE</scope>
    <source>
        <strain evidence="1">IBT 21472</strain>
    </source>
</reference>
<sequence>MKWNADTLKYLFERTFGDLSHCTGCIWAGCPKSVSKETRNNATILLKVQPRNNIDTTERIVPTAIENMLCKHNKV</sequence>
<gene>
    <name evidence="1" type="ORF">N7476_005132</name>
</gene>
<organism evidence="1 2">
    <name type="scientific">Penicillium atrosanguineum</name>
    <dbReference type="NCBI Taxonomy" id="1132637"/>
    <lineage>
        <taxon>Eukaryota</taxon>
        <taxon>Fungi</taxon>
        <taxon>Dikarya</taxon>
        <taxon>Ascomycota</taxon>
        <taxon>Pezizomycotina</taxon>
        <taxon>Eurotiomycetes</taxon>
        <taxon>Eurotiomycetidae</taxon>
        <taxon>Eurotiales</taxon>
        <taxon>Aspergillaceae</taxon>
        <taxon>Penicillium</taxon>
    </lineage>
</organism>
<protein>
    <submittedName>
        <fullName evidence="1">Uncharacterized protein</fullName>
    </submittedName>
</protein>
<accession>A0A9W9PZB3</accession>